<gene>
    <name evidence="2" type="ORF">RhiirA4_471501</name>
</gene>
<reference evidence="2 3" key="1">
    <citation type="submission" date="2015-10" db="EMBL/GenBank/DDBJ databases">
        <title>Genome analyses suggest a sexual origin of heterokaryosis in a supposedly ancient asexual fungus.</title>
        <authorList>
            <person name="Ropars J."/>
            <person name="Sedzielewska K."/>
            <person name="Noel J."/>
            <person name="Charron P."/>
            <person name="Farinelli L."/>
            <person name="Marton T."/>
            <person name="Kruger M."/>
            <person name="Pelin A."/>
            <person name="Brachmann A."/>
            <person name="Corradi N."/>
        </authorList>
    </citation>
    <scope>NUCLEOTIDE SEQUENCE [LARGE SCALE GENOMIC DNA]</scope>
    <source>
        <strain evidence="2 3">A4</strain>
    </source>
</reference>
<organism evidence="2 3">
    <name type="scientific">Rhizophagus irregularis</name>
    <dbReference type="NCBI Taxonomy" id="588596"/>
    <lineage>
        <taxon>Eukaryota</taxon>
        <taxon>Fungi</taxon>
        <taxon>Fungi incertae sedis</taxon>
        <taxon>Mucoromycota</taxon>
        <taxon>Glomeromycotina</taxon>
        <taxon>Glomeromycetes</taxon>
        <taxon>Glomerales</taxon>
        <taxon>Glomeraceae</taxon>
        <taxon>Rhizophagus</taxon>
    </lineage>
</organism>
<feature type="compositionally biased region" description="Acidic residues" evidence="1">
    <location>
        <begin position="95"/>
        <end position="104"/>
    </location>
</feature>
<sequence>MWTTEQLRMLIDERKNNNEHYHDLVEGGKKMFWKELASKINLLFEEMKKERRLEMVRNTMKNSIVNFGRNPAEKEKAAKTLLLLSEEGNHHDYNDDNDDNDDNE</sequence>
<evidence type="ECO:0000313" key="2">
    <source>
        <dbReference type="EMBL" id="PKY53354.1"/>
    </source>
</evidence>
<name>A0A2I1H3E9_9GLOM</name>
<accession>A0A2I1H3E9</accession>
<protein>
    <submittedName>
        <fullName evidence="2">Uncharacterized protein</fullName>
    </submittedName>
</protein>
<dbReference type="EMBL" id="LLXI01001369">
    <property type="protein sequence ID" value="PKY53354.1"/>
    <property type="molecule type" value="Genomic_DNA"/>
</dbReference>
<dbReference type="Proteomes" id="UP000234323">
    <property type="component" value="Unassembled WGS sequence"/>
</dbReference>
<feature type="region of interest" description="Disordered" evidence="1">
    <location>
        <begin position="85"/>
        <end position="104"/>
    </location>
</feature>
<evidence type="ECO:0000256" key="1">
    <source>
        <dbReference type="SAM" id="MobiDB-lite"/>
    </source>
</evidence>
<proteinExistence type="predicted"/>
<comment type="caution">
    <text evidence="2">The sequence shown here is derived from an EMBL/GenBank/DDBJ whole genome shotgun (WGS) entry which is preliminary data.</text>
</comment>
<dbReference type="AlphaFoldDB" id="A0A2I1H3E9"/>
<keyword evidence="3" id="KW-1185">Reference proteome</keyword>
<evidence type="ECO:0000313" key="3">
    <source>
        <dbReference type="Proteomes" id="UP000234323"/>
    </source>
</evidence>